<protein>
    <submittedName>
        <fullName evidence="1">Uncharacterized protein</fullName>
    </submittedName>
</protein>
<organism evidence="1 2">
    <name type="scientific">Flagellimonas meridianipacifica</name>
    <dbReference type="NCBI Taxonomy" id="1080225"/>
    <lineage>
        <taxon>Bacteria</taxon>
        <taxon>Pseudomonadati</taxon>
        <taxon>Bacteroidota</taxon>
        <taxon>Flavobacteriia</taxon>
        <taxon>Flavobacteriales</taxon>
        <taxon>Flavobacteriaceae</taxon>
        <taxon>Flagellimonas</taxon>
    </lineage>
</organism>
<reference evidence="1 2" key="1">
    <citation type="submission" date="2018-03" db="EMBL/GenBank/DDBJ databases">
        <title>Genomic Encyclopedia of Archaeal and Bacterial Type Strains, Phase II (KMG-II): from individual species to whole genera.</title>
        <authorList>
            <person name="Goeker M."/>
        </authorList>
    </citation>
    <scope>NUCLEOTIDE SEQUENCE [LARGE SCALE GENOMIC DNA]</scope>
    <source>
        <strain evidence="1 2">DSM 25027</strain>
    </source>
</reference>
<proteinExistence type="predicted"/>
<dbReference type="EMBL" id="PVYX01000002">
    <property type="protein sequence ID" value="PRX55121.1"/>
    <property type="molecule type" value="Genomic_DNA"/>
</dbReference>
<dbReference type="Proteomes" id="UP000237640">
    <property type="component" value="Unassembled WGS sequence"/>
</dbReference>
<gene>
    <name evidence="1" type="ORF">CLV81_3527</name>
</gene>
<accession>A0A2T0MC92</accession>
<keyword evidence="2" id="KW-1185">Reference proteome</keyword>
<evidence type="ECO:0000313" key="2">
    <source>
        <dbReference type="Proteomes" id="UP000237640"/>
    </source>
</evidence>
<sequence>MENIYSEEQRLTRTVKASQGTVQFLLSYSKSLQVVDCKNQKFEINLN</sequence>
<evidence type="ECO:0000313" key="1">
    <source>
        <dbReference type="EMBL" id="PRX55121.1"/>
    </source>
</evidence>
<dbReference type="AlphaFoldDB" id="A0A2T0MC92"/>
<comment type="caution">
    <text evidence="1">The sequence shown here is derived from an EMBL/GenBank/DDBJ whole genome shotgun (WGS) entry which is preliminary data.</text>
</comment>
<name>A0A2T0MC92_9FLAO</name>